<dbReference type="RefSeq" id="WP_073263642.1">
    <property type="nucleotide sequence ID" value="NZ_FRCS01000016.1"/>
</dbReference>
<evidence type="ECO:0000313" key="2">
    <source>
        <dbReference type="EMBL" id="SHN46558.1"/>
    </source>
</evidence>
<dbReference type="OrthoDB" id="3985792at2"/>
<protein>
    <submittedName>
        <fullName evidence="2">Uncharacterized membrane protein</fullName>
    </submittedName>
</protein>
<reference evidence="2 3" key="1">
    <citation type="submission" date="2016-11" db="EMBL/GenBank/DDBJ databases">
        <authorList>
            <person name="Jaros S."/>
            <person name="Januszkiewicz K."/>
            <person name="Wedrychowicz H."/>
        </authorList>
    </citation>
    <scope>NUCLEOTIDE SEQUENCE [LARGE SCALE GENOMIC DNA]</scope>
    <source>
        <strain evidence="2 3">DSM 46144</strain>
    </source>
</reference>
<keyword evidence="3" id="KW-1185">Reference proteome</keyword>
<sequence length="387" mass="39814">MTWIRRVTTCAVAVLVVVAGTATPVSAAPTARLINPVPDERFHIFDVSEGGYVLGYPTTSGHFSPTLWHDGTLTTITTSGRATAVNDSGTVAGTRYVGEQARATLWSANGTPTDVAPAGAQDSWALALNDRGQAVIGYTLPGEIGTSASRLALRTGDTLTDIPLAAGVTVGQLTYSSSHATVMLTDSGVVAVNGRSLAQGIGVPFVWAAGVRTDLLPVVGPNGLINDINEAGQVLAATGTSPTRTAVWQAGTVRWLTDLASNGYSLGQGINEAGAIAGSSDNWYGQSRATLWPSATSKPIDLGTLPVGGPSSAHDVNDRGEVVGSSNILLSGRRAVFWGTDRRALELPSIPSGRSGDAQWLTNAGLIAGSDTGANSADRGLVWIVTR</sequence>
<name>A0A1M7RKG4_9ACTN</name>
<dbReference type="EMBL" id="FRCS01000016">
    <property type="protein sequence ID" value="SHN46558.1"/>
    <property type="molecule type" value="Genomic_DNA"/>
</dbReference>
<feature type="chain" id="PRO_5012432700" evidence="1">
    <location>
        <begin position="28"/>
        <end position="387"/>
    </location>
</feature>
<dbReference type="AlphaFoldDB" id="A0A1M7RKG4"/>
<evidence type="ECO:0000313" key="3">
    <source>
        <dbReference type="Proteomes" id="UP000184440"/>
    </source>
</evidence>
<proteinExistence type="predicted"/>
<dbReference type="Proteomes" id="UP000184440">
    <property type="component" value="Unassembled WGS sequence"/>
</dbReference>
<organism evidence="2 3">
    <name type="scientific">Cryptosporangium aurantiacum</name>
    <dbReference type="NCBI Taxonomy" id="134849"/>
    <lineage>
        <taxon>Bacteria</taxon>
        <taxon>Bacillati</taxon>
        <taxon>Actinomycetota</taxon>
        <taxon>Actinomycetes</taxon>
        <taxon>Cryptosporangiales</taxon>
        <taxon>Cryptosporangiaceae</taxon>
        <taxon>Cryptosporangium</taxon>
    </lineage>
</organism>
<feature type="signal peptide" evidence="1">
    <location>
        <begin position="1"/>
        <end position="27"/>
    </location>
</feature>
<gene>
    <name evidence="2" type="ORF">SAMN05443668_11694</name>
</gene>
<accession>A0A1M7RKG4</accession>
<keyword evidence="1" id="KW-0732">Signal</keyword>
<evidence type="ECO:0000256" key="1">
    <source>
        <dbReference type="SAM" id="SignalP"/>
    </source>
</evidence>